<reference evidence="2 3" key="1">
    <citation type="submission" date="2019-06" db="EMBL/GenBank/DDBJ databases">
        <title>Genome Sequence of the Brown Rot Fungal Pathogen Monilinia laxa.</title>
        <authorList>
            <person name="De Miccolis Angelini R.M."/>
            <person name="Landi L."/>
            <person name="Abate D."/>
            <person name="Pollastro S."/>
            <person name="Romanazzi G."/>
            <person name="Faretra F."/>
        </authorList>
    </citation>
    <scope>NUCLEOTIDE SEQUENCE [LARGE SCALE GENOMIC DNA]</scope>
    <source>
        <strain evidence="2 3">Mlax316</strain>
    </source>
</reference>
<name>A0A5N6KG03_MONLA</name>
<dbReference type="EMBL" id="VIGI01000003">
    <property type="protein sequence ID" value="KAB8302704.1"/>
    <property type="molecule type" value="Genomic_DNA"/>
</dbReference>
<sequence length="81" mass="9380">MIIKGIRASGSVNNESELRRPKGTLPTTMSAQRSCQKSLMARRMSTYIPGHQDRNHWAGDDDLLCNLYQAYYSWSRRCWNV</sequence>
<keyword evidence="3" id="KW-1185">Reference proteome</keyword>
<dbReference type="OrthoDB" id="3508260at2759"/>
<accession>A0A5N6KG03</accession>
<feature type="region of interest" description="Disordered" evidence="1">
    <location>
        <begin position="1"/>
        <end position="31"/>
    </location>
</feature>
<evidence type="ECO:0000313" key="2">
    <source>
        <dbReference type="EMBL" id="KAB8302704.1"/>
    </source>
</evidence>
<protein>
    <submittedName>
        <fullName evidence="2">Uncharacterized protein</fullName>
    </submittedName>
</protein>
<evidence type="ECO:0000256" key="1">
    <source>
        <dbReference type="SAM" id="MobiDB-lite"/>
    </source>
</evidence>
<comment type="caution">
    <text evidence="2">The sequence shown here is derived from an EMBL/GenBank/DDBJ whole genome shotgun (WGS) entry which is preliminary data.</text>
</comment>
<gene>
    <name evidence="2" type="ORF">EYC80_006065</name>
</gene>
<evidence type="ECO:0000313" key="3">
    <source>
        <dbReference type="Proteomes" id="UP000326757"/>
    </source>
</evidence>
<organism evidence="2 3">
    <name type="scientific">Monilinia laxa</name>
    <name type="common">Brown rot fungus</name>
    <name type="synonym">Sclerotinia laxa</name>
    <dbReference type="NCBI Taxonomy" id="61186"/>
    <lineage>
        <taxon>Eukaryota</taxon>
        <taxon>Fungi</taxon>
        <taxon>Dikarya</taxon>
        <taxon>Ascomycota</taxon>
        <taxon>Pezizomycotina</taxon>
        <taxon>Leotiomycetes</taxon>
        <taxon>Helotiales</taxon>
        <taxon>Sclerotiniaceae</taxon>
        <taxon>Monilinia</taxon>
    </lineage>
</organism>
<dbReference type="AlphaFoldDB" id="A0A5N6KG03"/>
<proteinExistence type="predicted"/>
<dbReference type="Proteomes" id="UP000326757">
    <property type="component" value="Unassembled WGS sequence"/>
</dbReference>